<sequence>REQPVCLSCQPQAKLRLQAANKILQGQIVDVEALDLPAEDKINLLTAQKLMQGQPGSLPRKARQKVECFENYYRKKAFEKHLKSRFNKNLFGKRKQS</sequence>
<dbReference type="EMBL" id="CAJVQA010019705">
    <property type="protein sequence ID" value="CAG8760247.1"/>
    <property type="molecule type" value="Genomic_DNA"/>
</dbReference>
<gene>
    <name evidence="1" type="ORF">CPELLU_LOCUS15256</name>
</gene>
<accession>A0A9N9J364</accession>
<reference evidence="1" key="1">
    <citation type="submission" date="2021-06" db="EMBL/GenBank/DDBJ databases">
        <authorList>
            <person name="Kallberg Y."/>
            <person name="Tangrot J."/>
            <person name="Rosling A."/>
        </authorList>
    </citation>
    <scope>NUCLEOTIDE SEQUENCE</scope>
    <source>
        <strain evidence="1">FL966</strain>
    </source>
</reference>
<evidence type="ECO:0000313" key="2">
    <source>
        <dbReference type="Proteomes" id="UP000789759"/>
    </source>
</evidence>
<organism evidence="1 2">
    <name type="scientific">Cetraspora pellucida</name>
    <dbReference type="NCBI Taxonomy" id="1433469"/>
    <lineage>
        <taxon>Eukaryota</taxon>
        <taxon>Fungi</taxon>
        <taxon>Fungi incertae sedis</taxon>
        <taxon>Mucoromycota</taxon>
        <taxon>Glomeromycotina</taxon>
        <taxon>Glomeromycetes</taxon>
        <taxon>Diversisporales</taxon>
        <taxon>Gigasporaceae</taxon>
        <taxon>Cetraspora</taxon>
    </lineage>
</organism>
<proteinExistence type="predicted"/>
<feature type="non-terminal residue" evidence="1">
    <location>
        <position position="97"/>
    </location>
</feature>
<dbReference type="OrthoDB" id="2424803at2759"/>
<name>A0A9N9J364_9GLOM</name>
<protein>
    <submittedName>
        <fullName evidence="1">6244_t:CDS:1</fullName>
    </submittedName>
</protein>
<comment type="caution">
    <text evidence="1">The sequence shown here is derived from an EMBL/GenBank/DDBJ whole genome shotgun (WGS) entry which is preliminary data.</text>
</comment>
<evidence type="ECO:0000313" key="1">
    <source>
        <dbReference type="EMBL" id="CAG8760247.1"/>
    </source>
</evidence>
<dbReference type="Proteomes" id="UP000789759">
    <property type="component" value="Unassembled WGS sequence"/>
</dbReference>
<dbReference type="AlphaFoldDB" id="A0A9N9J364"/>
<keyword evidence="2" id="KW-1185">Reference proteome</keyword>